<name>A0A232EWP9_9HYME</name>
<evidence type="ECO:0000313" key="1">
    <source>
        <dbReference type="EMBL" id="OXU22782.1"/>
    </source>
</evidence>
<organism evidence="1 2">
    <name type="scientific">Trichomalopsis sarcophagae</name>
    <dbReference type="NCBI Taxonomy" id="543379"/>
    <lineage>
        <taxon>Eukaryota</taxon>
        <taxon>Metazoa</taxon>
        <taxon>Ecdysozoa</taxon>
        <taxon>Arthropoda</taxon>
        <taxon>Hexapoda</taxon>
        <taxon>Insecta</taxon>
        <taxon>Pterygota</taxon>
        <taxon>Neoptera</taxon>
        <taxon>Endopterygota</taxon>
        <taxon>Hymenoptera</taxon>
        <taxon>Apocrita</taxon>
        <taxon>Proctotrupomorpha</taxon>
        <taxon>Chalcidoidea</taxon>
        <taxon>Pteromalidae</taxon>
        <taxon>Pteromalinae</taxon>
        <taxon>Trichomalopsis</taxon>
    </lineage>
</organism>
<proteinExistence type="predicted"/>
<keyword evidence="2" id="KW-1185">Reference proteome</keyword>
<evidence type="ECO:0000313" key="2">
    <source>
        <dbReference type="Proteomes" id="UP000215335"/>
    </source>
</evidence>
<gene>
    <name evidence="1" type="ORF">TSAR_009512</name>
</gene>
<sequence>MILRLSKNLCATASVLLDKINVSNRHMNLESKQQHALHQRTSYDLVHIGVLEIGHNQSLQDMQDCYNRIERNRHCHPWKIYKLLRQAQPGDKRTATYNLPGVGKLPTEWR</sequence>
<protein>
    <submittedName>
        <fullName evidence="1">Uncharacterized protein</fullName>
    </submittedName>
</protein>
<dbReference type="EMBL" id="NNAY01001828">
    <property type="protein sequence ID" value="OXU22782.1"/>
    <property type="molecule type" value="Genomic_DNA"/>
</dbReference>
<dbReference type="AlphaFoldDB" id="A0A232EWP9"/>
<accession>A0A232EWP9</accession>
<reference evidence="1 2" key="1">
    <citation type="journal article" date="2017" name="Curr. Biol.">
        <title>The Evolution of Venom by Co-option of Single-Copy Genes.</title>
        <authorList>
            <person name="Martinson E.O."/>
            <person name="Mrinalini"/>
            <person name="Kelkar Y.D."/>
            <person name="Chang C.H."/>
            <person name="Werren J.H."/>
        </authorList>
    </citation>
    <scope>NUCLEOTIDE SEQUENCE [LARGE SCALE GENOMIC DNA]</scope>
    <source>
        <strain evidence="1 2">Alberta</strain>
        <tissue evidence="1">Whole body</tissue>
    </source>
</reference>
<dbReference type="Proteomes" id="UP000215335">
    <property type="component" value="Unassembled WGS sequence"/>
</dbReference>
<comment type="caution">
    <text evidence="1">The sequence shown here is derived from an EMBL/GenBank/DDBJ whole genome shotgun (WGS) entry which is preliminary data.</text>
</comment>